<feature type="transmembrane region" description="Helical" evidence="5">
    <location>
        <begin position="120"/>
        <end position="143"/>
    </location>
</feature>
<comment type="subcellular location">
    <subcellularLocation>
        <location evidence="1">Membrane</location>
        <topology evidence="1">Multi-pass membrane protein</topology>
    </subcellularLocation>
</comment>
<dbReference type="Proteomes" id="UP001207918">
    <property type="component" value="Unassembled WGS sequence"/>
</dbReference>
<keyword evidence="3 5" id="KW-1133">Transmembrane helix</keyword>
<comment type="caution">
    <text evidence="6">The sequence shown here is derived from an EMBL/GenBank/DDBJ whole genome shotgun (WGS) entry which is preliminary data.</text>
</comment>
<evidence type="ECO:0000256" key="4">
    <source>
        <dbReference type="ARBA" id="ARBA00023136"/>
    </source>
</evidence>
<evidence type="ECO:0000256" key="3">
    <source>
        <dbReference type="ARBA" id="ARBA00022989"/>
    </source>
</evidence>
<feature type="transmembrane region" description="Helical" evidence="5">
    <location>
        <begin position="195"/>
        <end position="218"/>
    </location>
</feature>
<feature type="transmembrane region" description="Helical" evidence="5">
    <location>
        <begin position="386"/>
        <end position="408"/>
    </location>
</feature>
<feature type="transmembrane region" description="Helical" evidence="5">
    <location>
        <begin position="44"/>
        <end position="68"/>
    </location>
</feature>
<accession>A0ABT3PHT9</accession>
<dbReference type="InterPro" id="IPR002293">
    <property type="entry name" value="AA/rel_permease1"/>
</dbReference>
<feature type="transmembrane region" description="Helical" evidence="5">
    <location>
        <begin position="414"/>
        <end position="430"/>
    </location>
</feature>
<dbReference type="Pfam" id="PF13520">
    <property type="entry name" value="AA_permease_2"/>
    <property type="match status" value="1"/>
</dbReference>
<feature type="transmembrane region" description="Helical" evidence="5">
    <location>
        <begin position="230"/>
        <end position="254"/>
    </location>
</feature>
<protein>
    <submittedName>
        <fullName evidence="6">Amino acid permease</fullName>
    </submittedName>
</protein>
<dbReference type="InterPro" id="IPR050598">
    <property type="entry name" value="AminoAcid_Transporter"/>
</dbReference>
<feature type="transmembrane region" description="Helical" evidence="5">
    <location>
        <begin position="12"/>
        <end position="32"/>
    </location>
</feature>
<keyword evidence="4 5" id="KW-0472">Membrane</keyword>
<evidence type="ECO:0000256" key="5">
    <source>
        <dbReference type="SAM" id="Phobius"/>
    </source>
</evidence>
<dbReference type="EMBL" id="JAGGJA010000001">
    <property type="protein sequence ID" value="MCW9705480.1"/>
    <property type="molecule type" value="Genomic_DNA"/>
</dbReference>
<dbReference type="RefSeq" id="WP_265764144.1">
    <property type="nucleotide sequence ID" value="NZ_JAGGJA010000001.1"/>
</dbReference>
<keyword evidence="7" id="KW-1185">Reference proteome</keyword>
<evidence type="ECO:0000313" key="6">
    <source>
        <dbReference type="EMBL" id="MCW9705480.1"/>
    </source>
</evidence>
<gene>
    <name evidence="6" type="ORF">J6I44_01375</name>
</gene>
<feature type="transmembrane region" description="Helical" evidence="5">
    <location>
        <begin position="155"/>
        <end position="175"/>
    </location>
</feature>
<evidence type="ECO:0000313" key="7">
    <source>
        <dbReference type="Proteomes" id="UP001207918"/>
    </source>
</evidence>
<feature type="transmembrane region" description="Helical" evidence="5">
    <location>
        <begin position="326"/>
        <end position="344"/>
    </location>
</feature>
<dbReference type="PANTHER" id="PTHR11785">
    <property type="entry name" value="AMINO ACID TRANSPORTER"/>
    <property type="match status" value="1"/>
</dbReference>
<sequence>MVETSSGAKKSVGLFTAISIAVANMVGTGVFTSLGYQVVDIKSIFALIMLWIVGGIVALCGALSYGELGAALPRSGGEYHLLSEIYHPSLGFLSGWVSLTAGFAAPTAIAAIALGEYTHAVYPSVPVTHAGALAVVLITAVHGSSIRWGNYLQNISTAIKVAVVLLFIVLGFMASDHQPISLMPTLSDWEILASPFFAVALVYVSYAYTGWNAAVYIVGEIKNPQKNLPWALFIATIMVTALYAVLNYVFLLLVPIPELVGKVEVGFVAAEHMLGPAAADVLSILISVLMISTISAMVFIGGRITQVMGEDYHVLSKLSKRNKKHIPVNGLLFQGVLTLLFLYTSSFEQVMVYATFLMIGMSSLTVAGVYVMRWRRPDMERPYKTWGYPVTPALFLLANTFIMGYVVVERPFESLVGLGIMIVGIFLYMANRKWGSFGEDVLYEE</sequence>
<dbReference type="PIRSF" id="PIRSF006060">
    <property type="entry name" value="AA_transporter"/>
    <property type="match status" value="1"/>
</dbReference>
<name>A0ABT3PHT9_9BACT</name>
<keyword evidence="2 5" id="KW-0812">Transmembrane</keyword>
<evidence type="ECO:0000256" key="1">
    <source>
        <dbReference type="ARBA" id="ARBA00004141"/>
    </source>
</evidence>
<feature type="transmembrane region" description="Helical" evidence="5">
    <location>
        <begin position="89"/>
        <end position="114"/>
    </location>
</feature>
<feature type="transmembrane region" description="Helical" evidence="5">
    <location>
        <begin position="281"/>
        <end position="305"/>
    </location>
</feature>
<dbReference type="PANTHER" id="PTHR11785:SF512">
    <property type="entry name" value="SOBREMESA, ISOFORM B"/>
    <property type="match status" value="1"/>
</dbReference>
<evidence type="ECO:0000256" key="2">
    <source>
        <dbReference type="ARBA" id="ARBA00022692"/>
    </source>
</evidence>
<feature type="transmembrane region" description="Helical" evidence="5">
    <location>
        <begin position="350"/>
        <end position="374"/>
    </location>
</feature>
<proteinExistence type="predicted"/>
<reference evidence="6 7" key="1">
    <citation type="submission" date="2021-03" db="EMBL/GenBank/DDBJ databases">
        <title>Aliifodinibius sp. nov., a new bacterium isolated from saline soil.</title>
        <authorList>
            <person name="Galisteo C."/>
            <person name="De La Haba R."/>
            <person name="Sanchez-Porro C."/>
            <person name="Ventosa A."/>
        </authorList>
    </citation>
    <scope>NUCLEOTIDE SEQUENCE [LARGE SCALE GENOMIC DNA]</scope>
    <source>
        <strain evidence="6 7">1BSP15-2V2</strain>
    </source>
</reference>
<dbReference type="Gene3D" id="1.20.1740.10">
    <property type="entry name" value="Amino acid/polyamine transporter I"/>
    <property type="match status" value="1"/>
</dbReference>
<organism evidence="6 7">
    <name type="scientific">Fodinibius salsisoli</name>
    <dbReference type="NCBI Taxonomy" id="2820877"/>
    <lineage>
        <taxon>Bacteria</taxon>
        <taxon>Pseudomonadati</taxon>
        <taxon>Balneolota</taxon>
        <taxon>Balneolia</taxon>
        <taxon>Balneolales</taxon>
        <taxon>Balneolaceae</taxon>
        <taxon>Fodinibius</taxon>
    </lineage>
</organism>